<evidence type="ECO:0000313" key="2">
    <source>
        <dbReference type="Proteomes" id="UP000002941"/>
    </source>
</evidence>
<dbReference type="AlphaFoldDB" id="J1HFA4"/>
<keyword evidence="2" id="KW-1185">Reference proteome</keyword>
<sequence length="214" mass="22490">MGGAMNAADDSPNGGDGALSGPMRILVPASLLVSFAANDGEELVTMSSMPSMVADVLSRLPAPLRSLAGSRLKTLTLSRRHVQVGVATMGVLFGVAVLDGVRTAGRSRFYQDAQRIFGLHAYGHMAAALLTRGYTPGVATSPTVVLPVWWWARSRLRRAGVPDRSSLPRAALVVGSWLVLAHTLGACAAAHHIRTDVAGARTRADDRTSAGRLQ</sequence>
<accession>J1HFA4</accession>
<dbReference type="EMBL" id="AKFT01000109">
    <property type="protein sequence ID" value="EJF44480.1"/>
    <property type="molecule type" value="Genomic_DNA"/>
</dbReference>
<dbReference type="Pfam" id="PF13787">
    <property type="entry name" value="HXXEE"/>
    <property type="match status" value="1"/>
</dbReference>
<dbReference type="InterPro" id="IPR025671">
    <property type="entry name" value="HXXEE"/>
</dbReference>
<protein>
    <submittedName>
        <fullName evidence="1">Uncharacterized protein</fullName>
    </submittedName>
</protein>
<evidence type="ECO:0000313" key="1">
    <source>
        <dbReference type="EMBL" id="EJF44480.1"/>
    </source>
</evidence>
<dbReference type="PATRIC" id="fig|1125718.3.peg.1394"/>
<dbReference type="eggNOG" id="ENOG5032TE4">
    <property type="taxonomic scope" value="Bacteria"/>
</dbReference>
<organism evidence="1 2">
    <name type="scientific">Actinomyces massiliensis F0489</name>
    <dbReference type="NCBI Taxonomy" id="1125718"/>
    <lineage>
        <taxon>Bacteria</taxon>
        <taxon>Bacillati</taxon>
        <taxon>Actinomycetota</taxon>
        <taxon>Actinomycetes</taxon>
        <taxon>Actinomycetales</taxon>
        <taxon>Actinomycetaceae</taxon>
        <taxon>Actinomyces</taxon>
    </lineage>
</organism>
<proteinExistence type="predicted"/>
<comment type="caution">
    <text evidence="1">The sequence shown here is derived from an EMBL/GenBank/DDBJ whole genome shotgun (WGS) entry which is preliminary data.</text>
</comment>
<gene>
    <name evidence="1" type="ORF">HMPREF1318_1217</name>
</gene>
<dbReference type="Proteomes" id="UP000002941">
    <property type="component" value="Unassembled WGS sequence"/>
</dbReference>
<reference evidence="1 2" key="1">
    <citation type="submission" date="2012-05" db="EMBL/GenBank/DDBJ databases">
        <authorList>
            <person name="Harkins D.M."/>
            <person name="Madupu R."/>
            <person name="Durkin A.S."/>
            <person name="Torralba M."/>
            <person name="Methe B."/>
            <person name="Sutton G.G."/>
            <person name="Nelson K.E."/>
        </authorList>
    </citation>
    <scope>NUCLEOTIDE SEQUENCE [LARGE SCALE GENOMIC DNA]</scope>
    <source>
        <strain evidence="1 2">F0489</strain>
    </source>
</reference>
<name>J1HFA4_9ACTO</name>